<reference evidence="1" key="1">
    <citation type="submission" date="2014-09" db="EMBL/GenBank/DDBJ databases">
        <authorList>
            <person name="Magalhaes I.L.F."/>
            <person name="Oliveira U."/>
            <person name="Santos F.R."/>
            <person name="Vidigal T.H.D.A."/>
            <person name="Brescovit A.D."/>
            <person name="Santos A.J."/>
        </authorList>
    </citation>
    <scope>NUCLEOTIDE SEQUENCE</scope>
    <source>
        <tissue evidence="1">Shoot tissue taken approximately 20 cm above the soil surface</tissue>
    </source>
</reference>
<dbReference type="AlphaFoldDB" id="A0A0A9QY22"/>
<proteinExistence type="predicted"/>
<sequence>MRRSFTDWDNILSKYMLQSVMSRASNAGQLAKSRKLPTKSIPVSSNLLK</sequence>
<reference evidence="1" key="2">
    <citation type="journal article" date="2015" name="Data Brief">
        <title>Shoot transcriptome of the giant reed, Arundo donax.</title>
        <authorList>
            <person name="Barrero R.A."/>
            <person name="Guerrero F.D."/>
            <person name="Moolhuijzen P."/>
            <person name="Goolsby J.A."/>
            <person name="Tidwell J."/>
            <person name="Bellgard S.E."/>
            <person name="Bellgard M.I."/>
        </authorList>
    </citation>
    <scope>NUCLEOTIDE SEQUENCE</scope>
    <source>
        <tissue evidence="1">Shoot tissue taken approximately 20 cm above the soil surface</tissue>
    </source>
</reference>
<organism evidence="1">
    <name type="scientific">Arundo donax</name>
    <name type="common">Giant reed</name>
    <name type="synonym">Donax arundinaceus</name>
    <dbReference type="NCBI Taxonomy" id="35708"/>
    <lineage>
        <taxon>Eukaryota</taxon>
        <taxon>Viridiplantae</taxon>
        <taxon>Streptophyta</taxon>
        <taxon>Embryophyta</taxon>
        <taxon>Tracheophyta</taxon>
        <taxon>Spermatophyta</taxon>
        <taxon>Magnoliopsida</taxon>
        <taxon>Liliopsida</taxon>
        <taxon>Poales</taxon>
        <taxon>Poaceae</taxon>
        <taxon>PACMAD clade</taxon>
        <taxon>Arundinoideae</taxon>
        <taxon>Arundineae</taxon>
        <taxon>Arundo</taxon>
    </lineage>
</organism>
<evidence type="ECO:0000313" key="1">
    <source>
        <dbReference type="EMBL" id="JAD17671.1"/>
    </source>
</evidence>
<name>A0A0A9QY22_ARUDO</name>
<protein>
    <submittedName>
        <fullName evidence="1">Uncharacterized protein</fullName>
    </submittedName>
</protein>
<accession>A0A0A9QY22</accession>
<dbReference type="EMBL" id="GBRH01280224">
    <property type="protein sequence ID" value="JAD17671.1"/>
    <property type="molecule type" value="Transcribed_RNA"/>
</dbReference>